<dbReference type="eggNOG" id="ENOG5032IZT">
    <property type="taxonomic scope" value="Bacteria"/>
</dbReference>
<feature type="compositionally biased region" description="Low complexity" evidence="1">
    <location>
        <begin position="277"/>
        <end position="292"/>
    </location>
</feature>
<dbReference type="RefSeq" id="WP_005871113.1">
    <property type="nucleotide sequence ID" value="NZ_ACYG01000024.1"/>
</dbReference>
<accession>C8PHH9</accession>
<protein>
    <submittedName>
        <fullName evidence="3">Uncharacterized protein</fullName>
    </submittedName>
</protein>
<sequence length="303" mass="31897">MIVKENKKPVAMTLAGSTILALASGYCYHAGFGGAALFASVVAAFCAFFCALRLGAKNYLQIGEDAFTIVRGANSESFEYKDIANLGTKTFVAGRNKTELLNFVFKKAPQAQDRFNFLRFYSDTEATLPGSFEISIYELSKILREKAGLSQSPEEEQTAPKTRKGAKGSKKSASSGKNFKAKNLRDENSDTQNSYGAQNLGAENSYAVQNSIAQNSNGAADSNGAQNLKGASNLNEQSSAAPNGTASLNSACAGENFIGAENSASKISADDNKPDAAPESAAAASYDAVDTAMQNSACESKNK</sequence>
<keyword evidence="2" id="KW-0812">Transmembrane</keyword>
<feature type="compositionally biased region" description="Basic residues" evidence="1">
    <location>
        <begin position="161"/>
        <end position="170"/>
    </location>
</feature>
<evidence type="ECO:0000256" key="1">
    <source>
        <dbReference type="SAM" id="MobiDB-lite"/>
    </source>
</evidence>
<name>C8PHH9_9BACT</name>
<feature type="region of interest" description="Disordered" evidence="1">
    <location>
        <begin position="265"/>
        <end position="303"/>
    </location>
</feature>
<dbReference type="Proteomes" id="UP000005709">
    <property type="component" value="Unassembled WGS sequence"/>
</dbReference>
<feature type="compositionally biased region" description="Polar residues" evidence="1">
    <location>
        <begin position="293"/>
        <end position="303"/>
    </location>
</feature>
<keyword evidence="2" id="KW-0472">Membrane</keyword>
<feature type="region of interest" description="Disordered" evidence="1">
    <location>
        <begin position="147"/>
        <end position="197"/>
    </location>
</feature>
<keyword evidence="2" id="KW-1133">Transmembrane helix</keyword>
<keyword evidence="4" id="KW-1185">Reference proteome</keyword>
<feature type="transmembrane region" description="Helical" evidence="2">
    <location>
        <begin position="35"/>
        <end position="54"/>
    </location>
</feature>
<gene>
    <name evidence="3" type="ORF">CAMGR0001_0424</name>
</gene>
<organism evidence="3 4">
    <name type="scientific">Campylobacter gracilis RM3268</name>
    <dbReference type="NCBI Taxonomy" id="553220"/>
    <lineage>
        <taxon>Bacteria</taxon>
        <taxon>Pseudomonadati</taxon>
        <taxon>Campylobacterota</taxon>
        <taxon>Epsilonproteobacteria</taxon>
        <taxon>Campylobacterales</taxon>
        <taxon>Campylobacteraceae</taxon>
        <taxon>Campylobacter</taxon>
    </lineage>
</organism>
<comment type="caution">
    <text evidence="3">The sequence shown here is derived from an EMBL/GenBank/DDBJ whole genome shotgun (WGS) entry which is preliminary data.</text>
</comment>
<evidence type="ECO:0000256" key="2">
    <source>
        <dbReference type="SAM" id="Phobius"/>
    </source>
</evidence>
<dbReference type="AlphaFoldDB" id="C8PHH9"/>
<proteinExistence type="predicted"/>
<dbReference type="STRING" id="824.CGRAC_1899"/>
<dbReference type="OrthoDB" id="5355841at2"/>
<reference evidence="3 4" key="1">
    <citation type="submission" date="2009-07" db="EMBL/GenBank/DDBJ databases">
        <authorList>
            <person name="Madupu R."/>
            <person name="Sebastian Y."/>
            <person name="Durkin A.S."/>
            <person name="Torralba M."/>
            <person name="Methe B."/>
            <person name="Sutton G.G."/>
            <person name="Strausberg R.L."/>
            <person name="Nelson K.E."/>
        </authorList>
    </citation>
    <scope>NUCLEOTIDE SEQUENCE [LARGE SCALE GENOMIC DNA]</scope>
    <source>
        <strain evidence="3 4">RM3268</strain>
    </source>
</reference>
<feature type="region of interest" description="Disordered" evidence="1">
    <location>
        <begin position="215"/>
        <end position="250"/>
    </location>
</feature>
<dbReference type="EMBL" id="ACYG01000024">
    <property type="protein sequence ID" value="EEV17593.1"/>
    <property type="molecule type" value="Genomic_DNA"/>
</dbReference>
<evidence type="ECO:0000313" key="4">
    <source>
        <dbReference type="Proteomes" id="UP000005709"/>
    </source>
</evidence>
<evidence type="ECO:0000313" key="3">
    <source>
        <dbReference type="EMBL" id="EEV17593.1"/>
    </source>
</evidence>